<dbReference type="PROSITE" id="PS51007">
    <property type="entry name" value="CYTC"/>
    <property type="match status" value="1"/>
</dbReference>
<dbReference type="EMBL" id="FNVA01000003">
    <property type="protein sequence ID" value="SEG24330.1"/>
    <property type="molecule type" value="Genomic_DNA"/>
</dbReference>
<keyword evidence="5" id="KW-0472">Membrane</keyword>
<keyword evidence="2 4" id="KW-0479">Metal-binding</keyword>
<dbReference type="SUPFAM" id="SSF46626">
    <property type="entry name" value="Cytochrome c"/>
    <property type="match status" value="1"/>
</dbReference>
<evidence type="ECO:0000313" key="8">
    <source>
        <dbReference type="Proteomes" id="UP000236728"/>
    </source>
</evidence>
<dbReference type="Pfam" id="PF13442">
    <property type="entry name" value="Cytochrome_CBB3"/>
    <property type="match status" value="1"/>
</dbReference>
<evidence type="ECO:0000256" key="3">
    <source>
        <dbReference type="ARBA" id="ARBA00023004"/>
    </source>
</evidence>
<keyword evidence="5" id="KW-0812">Transmembrane</keyword>
<accession>A0A1H5YKT1</accession>
<evidence type="ECO:0000256" key="4">
    <source>
        <dbReference type="PROSITE-ProRule" id="PRU00433"/>
    </source>
</evidence>
<reference evidence="7 8" key="1">
    <citation type="submission" date="2016-10" db="EMBL/GenBank/DDBJ databases">
        <authorList>
            <person name="de Groot N.N."/>
        </authorList>
    </citation>
    <scope>NUCLEOTIDE SEQUENCE [LARGE SCALE GENOMIC DNA]</scope>
    <source>
        <strain evidence="7 8">DSM 22489</strain>
    </source>
</reference>
<dbReference type="AlphaFoldDB" id="A0A1H5YKT1"/>
<keyword evidence="3 4" id="KW-0408">Iron</keyword>
<evidence type="ECO:0000256" key="1">
    <source>
        <dbReference type="ARBA" id="ARBA00022617"/>
    </source>
</evidence>
<dbReference type="Gene3D" id="1.10.760.10">
    <property type="entry name" value="Cytochrome c-like domain"/>
    <property type="match status" value="1"/>
</dbReference>
<keyword evidence="5" id="KW-1133">Transmembrane helix</keyword>
<keyword evidence="8" id="KW-1185">Reference proteome</keyword>
<evidence type="ECO:0000259" key="6">
    <source>
        <dbReference type="PROSITE" id="PS51007"/>
    </source>
</evidence>
<keyword evidence="1 4" id="KW-0349">Heme</keyword>
<dbReference type="InterPro" id="IPR009056">
    <property type="entry name" value="Cyt_c-like_dom"/>
</dbReference>
<dbReference type="GO" id="GO:0046872">
    <property type="term" value="F:metal ion binding"/>
    <property type="evidence" value="ECO:0007669"/>
    <property type="project" value="UniProtKB-KW"/>
</dbReference>
<evidence type="ECO:0000256" key="5">
    <source>
        <dbReference type="SAM" id="Phobius"/>
    </source>
</evidence>
<dbReference type="GO" id="GO:0009055">
    <property type="term" value="F:electron transfer activity"/>
    <property type="evidence" value="ECO:0007669"/>
    <property type="project" value="InterPro"/>
</dbReference>
<evidence type="ECO:0000256" key="2">
    <source>
        <dbReference type="ARBA" id="ARBA00022723"/>
    </source>
</evidence>
<gene>
    <name evidence="7" type="ORF">SAMN05421819_2353</name>
</gene>
<organism evidence="7 8">
    <name type="scientific">Bryocella elongata</name>
    <dbReference type="NCBI Taxonomy" id="863522"/>
    <lineage>
        <taxon>Bacteria</taxon>
        <taxon>Pseudomonadati</taxon>
        <taxon>Acidobacteriota</taxon>
        <taxon>Terriglobia</taxon>
        <taxon>Terriglobales</taxon>
        <taxon>Acidobacteriaceae</taxon>
        <taxon>Bryocella</taxon>
    </lineage>
</organism>
<feature type="transmembrane region" description="Helical" evidence="5">
    <location>
        <begin position="21"/>
        <end position="39"/>
    </location>
</feature>
<dbReference type="Proteomes" id="UP000236728">
    <property type="component" value="Unassembled WGS sequence"/>
</dbReference>
<dbReference type="RefSeq" id="WP_235011534.1">
    <property type="nucleotide sequence ID" value="NZ_FNVA01000003.1"/>
</dbReference>
<proteinExistence type="predicted"/>
<evidence type="ECO:0000313" key="7">
    <source>
        <dbReference type="EMBL" id="SEG24330.1"/>
    </source>
</evidence>
<name>A0A1H5YKT1_9BACT</name>
<dbReference type="InterPro" id="IPR036909">
    <property type="entry name" value="Cyt_c-like_dom_sf"/>
</dbReference>
<feature type="domain" description="Cytochrome c" evidence="6">
    <location>
        <begin position="54"/>
        <end position="138"/>
    </location>
</feature>
<protein>
    <submittedName>
        <fullName evidence="7">Cytochrome C oxidase, cbb3-type, subunit III</fullName>
    </submittedName>
</protein>
<dbReference type="GO" id="GO:0020037">
    <property type="term" value="F:heme binding"/>
    <property type="evidence" value="ECO:0007669"/>
    <property type="project" value="InterPro"/>
</dbReference>
<sequence>MQGARSEKCSHGLNDMTEARLSYLAFALLLLLLPLLLAGCKSTPPPKPLDQLTAEETRGHEVFQARCSQCHYDRETGDLHGPSLLSLYKKPYLPSGAPANDDRVSAVIENGRNMMPPTHGLEPGSADFSAVIAYLHTL</sequence>